<dbReference type="PANTHER" id="PTHR43163">
    <property type="entry name" value="DIPEPTIDE TRANSPORT SYSTEM PERMEASE PROTEIN DPPB-RELATED"/>
    <property type="match status" value="1"/>
</dbReference>
<dbReference type="InterPro" id="IPR000515">
    <property type="entry name" value="MetI-like"/>
</dbReference>
<feature type="transmembrane region" description="Helical" evidence="7">
    <location>
        <begin position="102"/>
        <end position="123"/>
    </location>
</feature>
<evidence type="ECO:0000313" key="10">
    <source>
        <dbReference type="Proteomes" id="UP000595917"/>
    </source>
</evidence>
<evidence type="ECO:0000256" key="6">
    <source>
        <dbReference type="ARBA" id="ARBA00023136"/>
    </source>
</evidence>
<keyword evidence="5 7" id="KW-1133">Transmembrane helix</keyword>
<evidence type="ECO:0000313" key="9">
    <source>
        <dbReference type="EMBL" id="QQO08832.1"/>
    </source>
</evidence>
<evidence type="ECO:0000256" key="5">
    <source>
        <dbReference type="ARBA" id="ARBA00022989"/>
    </source>
</evidence>
<dbReference type="RefSeq" id="WP_215626138.1">
    <property type="nucleotide sequence ID" value="NZ_CP067089.2"/>
</dbReference>
<dbReference type="Pfam" id="PF00528">
    <property type="entry name" value="BPD_transp_1"/>
    <property type="match status" value="1"/>
</dbReference>
<dbReference type="PANTHER" id="PTHR43163:SF6">
    <property type="entry name" value="DIPEPTIDE TRANSPORT SYSTEM PERMEASE PROTEIN DPPB-RELATED"/>
    <property type="match status" value="1"/>
</dbReference>
<feature type="transmembrane region" description="Helical" evidence="7">
    <location>
        <begin position="169"/>
        <end position="187"/>
    </location>
</feature>
<feature type="domain" description="ABC transmembrane type-1" evidence="8">
    <location>
        <begin position="96"/>
        <end position="297"/>
    </location>
</feature>
<dbReference type="PROSITE" id="PS50928">
    <property type="entry name" value="ABC_TM1"/>
    <property type="match status" value="1"/>
</dbReference>
<keyword evidence="2 7" id="KW-0813">Transport</keyword>
<dbReference type="AlphaFoldDB" id="A0A7T7XM73"/>
<feature type="transmembrane region" description="Helical" evidence="7">
    <location>
        <begin position="135"/>
        <end position="157"/>
    </location>
</feature>
<gene>
    <name evidence="9" type="ORF">JFL75_18170</name>
</gene>
<comment type="similarity">
    <text evidence="7">Belongs to the binding-protein-dependent transport system permease family.</text>
</comment>
<dbReference type="Gene3D" id="1.10.3720.10">
    <property type="entry name" value="MetI-like"/>
    <property type="match status" value="1"/>
</dbReference>
<keyword evidence="6 7" id="KW-0472">Membrane</keyword>
<sequence>MIRFIIKRILLIIPVLLGISLLIFTMLYFTPGDPTIVIMPQDATEEARAQMRHELGLDRPFWVRYGEYLKNIVTKLDFGTSYTTRQSVSVELFQKFPFTLKLAFLSAIVATVFGVILGIVSAVRQYTIFDNLSTVIGLAAYSMPIFWLGMLLIIVFAVNLRWLPSSGVATWKGWILPAVTIGTNHIAKIMRMTRSSMLEVMRQDYITTARAKGLEEREVIFKHAFGNAFIPVITTIGLTFGQTLGGAVVTERVFSIPGIGMFMVDSIRMLNYPVVQGAVLLTAFSFSMMNLLIDILYAFIDPRIKAQYMKKKKHKVPVTAKGAVQS</sequence>
<evidence type="ECO:0000256" key="4">
    <source>
        <dbReference type="ARBA" id="ARBA00022692"/>
    </source>
</evidence>
<dbReference type="Proteomes" id="UP000595917">
    <property type="component" value="Chromosome"/>
</dbReference>
<evidence type="ECO:0000256" key="7">
    <source>
        <dbReference type="RuleBase" id="RU363032"/>
    </source>
</evidence>
<dbReference type="Pfam" id="PF19300">
    <property type="entry name" value="BPD_transp_1_N"/>
    <property type="match status" value="1"/>
</dbReference>
<keyword evidence="3" id="KW-1003">Cell membrane</keyword>
<evidence type="ECO:0000256" key="3">
    <source>
        <dbReference type="ARBA" id="ARBA00022475"/>
    </source>
</evidence>
<reference evidence="9" key="1">
    <citation type="submission" date="2021-01" db="EMBL/GenBank/DDBJ databases">
        <title>Description of Breznakiella homolactica.</title>
        <authorList>
            <person name="Song Y."/>
            <person name="Brune A."/>
        </authorList>
    </citation>
    <scope>NUCLEOTIDE SEQUENCE</scope>
    <source>
        <strain evidence="9">RmG30</strain>
    </source>
</reference>
<feature type="transmembrane region" description="Helical" evidence="7">
    <location>
        <begin position="219"/>
        <end position="240"/>
    </location>
</feature>
<protein>
    <submittedName>
        <fullName evidence="9">ABC transporter permease</fullName>
    </submittedName>
</protein>
<dbReference type="InterPro" id="IPR045621">
    <property type="entry name" value="BPD_transp_1_N"/>
</dbReference>
<dbReference type="EMBL" id="CP067089">
    <property type="protein sequence ID" value="QQO08832.1"/>
    <property type="molecule type" value="Genomic_DNA"/>
</dbReference>
<comment type="subcellular location">
    <subcellularLocation>
        <location evidence="1 7">Cell membrane</location>
        <topology evidence="1 7">Multi-pass membrane protein</topology>
    </subcellularLocation>
</comment>
<dbReference type="KEGG" id="bhc:JFL75_18170"/>
<evidence type="ECO:0000256" key="2">
    <source>
        <dbReference type="ARBA" id="ARBA00022448"/>
    </source>
</evidence>
<proteinExistence type="inferred from homology"/>
<name>A0A7T7XM73_9SPIR</name>
<keyword evidence="4 7" id="KW-0812">Transmembrane</keyword>
<dbReference type="CDD" id="cd06261">
    <property type="entry name" value="TM_PBP2"/>
    <property type="match status" value="1"/>
</dbReference>
<dbReference type="GO" id="GO:0005886">
    <property type="term" value="C:plasma membrane"/>
    <property type="evidence" value="ECO:0007669"/>
    <property type="project" value="UniProtKB-SubCell"/>
</dbReference>
<dbReference type="SUPFAM" id="SSF161098">
    <property type="entry name" value="MetI-like"/>
    <property type="match status" value="1"/>
</dbReference>
<dbReference type="InterPro" id="IPR035906">
    <property type="entry name" value="MetI-like_sf"/>
</dbReference>
<evidence type="ECO:0000259" key="8">
    <source>
        <dbReference type="PROSITE" id="PS50928"/>
    </source>
</evidence>
<feature type="transmembrane region" description="Helical" evidence="7">
    <location>
        <begin position="278"/>
        <end position="300"/>
    </location>
</feature>
<dbReference type="GO" id="GO:0055085">
    <property type="term" value="P:transmembrane transport"/>
    <property type="evidence" value="ECO:0007669"/>
    <property type="project" value="InterPro"/>
</dbReference>
<accession>A0A7T7XM73</accession>
<organism evidence="9 10">
    <name type="scientific">Breznakiella homolactica</name>
    <dbReference type="NCBI Taxonomy" id="2798577"/>
    <lineage>
        <taxon>Bacteria</taxon>
        <taxon>Pseudomonadati</taxon>
        <taxon>Spirochaetota</taxon>
        <taxon>Spirochaetia</taxon>
        <taxon>Spirochaetales</taxon>
        <taxon>Breznakiellaceae</taxon>
        <taxon>Breznakiella</taxon>
    </lineage>
</organism>
<feature type="transmembrane region" description="Helical" evidence="7">
    <location>
        <begin position="9"/>
        <end position="29"/>
    </location>
</feature>
<evidence type="ECO:0000256" key="1">
    <source>
        <dbReference type="ARBA" id="ARBA00004651"/>
    </source>
</evidence>
<keyword evidence="10" id="KW-1185">Reference proteome</keyword>